<comment type="caution">
    <text evidence="1">The sequence shown here is derived from an EMBL/GenBank/DDBJ whole genome shotgun (WGS) entry which is preliminary data.</text>
</comment>
<gene>
    <name evidence="1" type="ORF">HON47_00660</name>
</gene>
<proteinExistence type="predicted"/>
<organism evidence="1 2">
    <name type="scientific">Candidatus Iainarchaeum sp</name>
    <dbReference type="NCBI Taxonomy" id="3101447"/>
    <lineage>
        <taxon>Archaea</taxon>
        <taxon>Candidatus Iainarchaeota</taxon>
        <taxon>Candidatus Iainarchaeia</taxon>
        <taxon>Candidatus Iainarchaeales</taxon>
        <taxon>Candidatus Iainarchaeaceae</taxon>
        <taxon>Candidatus Iainarchaeum</taxon>
    </lineage>
</organism>
<protein>
    <submittedName>
        <fullName evidence="1">Uncharacterized protein</fullName>
    </submittedName>
</protein>
<dbReference type="AlphaFoldDB" id="A0A8T5GDN3"/>
<dbReference type="Proteomes" id="UP000722459">
    <property type="component" value="Unassembled WGS sequence"/>
</dbReference>
<reference evidence="1" key="1">
    <citation type="journal article" date="2021" name="ISME J.">
        <title>Mercury methylation by metabolically versatile and cosmopolitan marine bacteria.</title>
        <authorList>
            <person name="Lin H."/>
            <person name="Ascher D.B."/>
            <person name="Myung Y."/>
            <person name="Lamborg C.H."/>
            <person name="Hallam S.J."/>
            <person name="Gionfriddo C.M."/>
            <person name="Holt K.E."/>
            <person name="Moreau J.W."/>
        </authorList>
    </citation>
    <scope>NUCLEOTIDE SEQUENCE</scope>
    <source>
        <strain evidence="1">SI075_bin30</strain>
    </source>
</reference>
<name>A0A8T5GDN3_9ARCH</name>
<dbReference type="EMBL" id="JABJNZ010000012">
    <property type="protein sequence ID" value="MBT4870071.1"/>
    <property type="molecule type" value="Genomic_DNA"/>
</dbReference>
<sequence length="211" mass="24019">MIRKNLVRGPAGKFVSGLPRQIESEIVTRIGQKGSSMAKIASELGLSIDTVVRRKGSRLSHRDAQKLYFEILKKEYVKPIVKLLALREEVVTVKKVQELLSKKYGGPSSRTLVSRAIEQLAQGGMVFSRPREYAQAKTRAAKLNTKWKKVDSLIVEMRKSFSDLRDEQLVEKINAKLPKGQTINYNTLRRRITSLKKVGRLPNQRRGYKTK</sequence>
<evidence type="ECO:0000313" key="1">
    <source>
        <dbReference type="EMBL" id="MBT4870071.1"/>
    </source>
</evidence>
<evidence type="ECO:0000313" key="2">
    <source>
        <dbReference type="Proteomes" id="UP000722459"/>
    </source>
</evidence>
<accession>A0A8T5GDN3</accession>